<comment type="caution">
    <text evidence="2">The sequence shown here is derived from an EMBL/GenBank/DDBJ whole genome shotgun (WGS) entry which is preliminary data.</text>
</comment>
<sequence length="264" mass="28976">MKSPQTVNSENRLEESAESKRLRFLERQNRPSKNDALALFAVGTFGLLIVNLFGLFLLYGNFSTLARKKPPSLVQLETGKAITVAPLGSTERSPKVVQKFAIDTMTLMMNWSGTLPATTVEEAANPKQDPGVNVGRSKVSTSTWQASFALSEDFRKEFLNKLAILTPTGVFQGNVQVTLVPLNVQPPQQIAPGKWKVKMVANLVVFDRTDNLGNVIPFNKEVFVQAVEAPDPPAETTGITAVIYAVRSSGLEIYAIRDLEKENL</sequence>
<name>A0ABV4WSF1_9CYAN</name>
<organism evidence="2 3">
    <name type="scientific">Floridaenema evergladense BLCC-F167</name>
    <dbReference type="NCBI Taxonomy" id="3153639"/>
    <lineage>
        <taxon>Bacteria</taxon>
        <taxon>Bacillati</taxon>
        <taxon>Cyanobacteriota</taxon>
        <taxon>Cyanophyceae</taxon>
        <taxon>Oscillatoriophycideae</taxon>
        <taxon>Aerosakkonematales</taxon>
        <taxon>Aerosakkonemataceae</taxon>
        <taxon>Floridanema</taxon>
        <taxon>Floridanema evergladense</taxon>
    </lineage>
</organism>
<keyword evidence="1" id="KW-0472">Membrane</keyword>
<dbReference type="RefSeq" id="WP_413280347.1">
    <property type="nucleotide sequence ID" value="NZ_JBHFNT010000231.1"/>
</dbReference>
<dbReference type="Proteomes" id="UP001576780">
    <property type="component" value="Unassembled WGS sequence"/>
</dbReference>
<keyword evidence="3" id="KW-1185">Reference proteome</keyword>
<evidence type="ECO:0000256" key="1">
    <source>
        <dbReference type="SAM" id="Phobius"/>
    </source>
</evidence>
<reference evidence="2 3" key="1">
    <citation type="submission" date="2024-09" db="EMBL/GenBank/DDBJ databases">
        <title>Floridaenema gen nov. (Aerosakkonemataceae, Aerosakkonematales ord. nov., Cyanobacteria) from benthic tropical and subtropical fresh waters, with the description of four new species.</title>
        <authorList>
            <person name="Moretto J.A."/>
            <person name="Berthold D.E."/>
            <person name="Lefler F.W."/>
            <person name="Huang I.-S."/>
            <person name="Laughinghouse H. IV."/>
        </authorList>
    </citation>
    <scope>NUCLEOTIDE SEQUENCE [LARGE SCALE GENOMIC DNA]</scope>
    <source>
        <strain evidence="2 3">BLCC-F167</strain>
    </source>
</reference>
<dbReference type="EMBL" id="JBHFNT010000231">
    <property type="protein sequence ID" value="MFB2838010.1"/>
    <property type="molecule type" value="Genomic_DNA"/>
</dbReference>
<evidence type="ECO:0000313" key="3">
    <source>
        <dbReference type="Proteomes" id="UP001576780"/>
    </source>
</evidence>
<accession>A0ABV4WSF1</accession>
<feature type="transmembrane region" description="Helical" evidence="1">
    <location>
        <begin position="36"/>
        <end position="59"/>
    </location>
</feature>
<evidence type="ECO:0000313" key="2">
    <source>
        <dbReference type="EMBL" id="MFB2838010.1"/>
    </source>
</evidence>
<gene>
    <name evidence="2" type="ORF">ACE1CA_26210</name>
</gene>
<protein>
    <submittedName>
        <fullName evidence="2">Uncharacterized protein</fullName>
    </submittedName>
</protein>
<keyword evidence="1" id="KW-0812">Transmembrane</keyword>
<keyword evidence="1" id="KW-1133">Transmembrane helix</keyword>
<proteinExistence type="predicted"/>